<comment type="caution">
    <text evidence="1">The sequence shown here is derived from an EMBL/GenBank/DDBJ whole genome shotgun (WGS) entry which is preliminary data.</text>
</comment>
<dbReference type="Proteomes" id="UP000724874">
    <property type="component" value="Unassembled WGS sequence"/>
</dbReference>
<proteinExistence type="predicted"/>
<evidence type="ECO:0000313" key="2">
    <source>
        <dbReference type="Proteomes" id="UP000724874"/>
    </source>
</evidence>
<reference evidence="1" key="1">
    <citation type="submission" date="2020-11" db="EMBL/GenBank/DDBJ databases">
        <authorList>
            <consortium name="DOE Joint Genome Institute"/>
            <person name="Ahrendt S."/>
            <person name="Riley R."/>
            <person name="Andreopoulos W."/>
            <person name="LaButti K."/>
            <person name="Pangilinan J."/>
            <person name="Ruiz-duenas F.J."/>
            <person name="Barrasa J.M."/>
            <person name="Sanchez-Garcia M."/>
            <person name="Camarero S."/>
            <person name="Miyauchi S."/>
            <person name="Serrano A."/>
            <person name="Linde D."/>
            <person name="Babiker R."/>
            <person name="Drula E."/>
            <person name="Ayuso-Fernandez I."/>
            <person name="Pacheco R."/>
            <person name="Padilla G."/>
            <person name="Ferreira P."/>
            <person name="Barriuso J."/>
            <person name="Kellner H."/>
            <person name="Castanera R."/>
            <person name="Alfaro M."/>
            <person name="Ramirez L."/>
            <person name="Pisabarro A.G."/>
            <person name="Kuo A."/>
            <person name="Tritt A."/>
            <person name="Lipzen A."/>
            <person name="He G."/>
            <person name="Yan M."/>
            <person name="Ng V."/>
            <person name="Cullen D."/>
            <person name="Martin F."/>
            <person name="Rosso M.-N."/>
            <person name="Henrissat B."/>
            <person name="Hibbett D."/>
            <person name="Martinez A.T."/>
            <person name="Grigoriev I.V."/>
        </authorList>
    </citation>
    <scope>NUCLEOTIDE SEQUENCE</scope>
    <source>
        <strain evidence="1">AH 44721</strain>
    </source>
</reference>
<dbReference type="Pfam" id="PF23562">
    <property type="entry name" value="AMP-binding_C_3"/>
    <property type="match status" value="1"/>
</dbReference>
<dbReference type="AlphaFoldDB" id="A0A9P5TL18"/>
<keyword evidence="2" id="KW-1185">Reference proteome</keyword>
<gene>
    <name evidence="1" type="ORF">CPB84DRAFT_1782092</name>
</gene>
<organism evidence="1 2">
    <name type="scientific">Gymnopilus junonius</name>
    <name type="common">Spectacular rustgill mushroom</name>
    <name type="synonym">Gymnopilus spectabilis subsp. junonius</name>
    <dbReference type="NCBI Taxonomy" id="109634"/>
    <lineage>
        <taxon>Eukaryota</taxon>
        <taxon>Fungi</taxon>
        <taxon>Dikarya</taxon>
        <taxon>Basidiomycota</taxon>
        <taxon>Agaricomycotina</taxon>
        <taxon>Agaricomycetes</taxon>
        <taxon>Agaricomycetidae</taxon>
        <taxon>Agaricales</taxon>
        <taxon>Agaricineae</taxon>
        <taxon>Hymenogastraceae</taxon>
        <taxon>Gymnopilus</taxon>
    </lineage>
</organism>
<dbReference type="OrthoDB" id="429813at2759"/>
<protein>
    <submittedName>
        <fullName evidence="1">Uncharacterized protein</fullName>
    </submittedName>
</protein>
<sequence length="189" mass="21372">MGLDWEYFSFYSFVSPGFRQEASEDAVELILKFYYIAGRDAYSYTDQRRIRNTPAYATGDLLQPHPTKPGFWKFFVVKCRGFRRAGVPSSSNISHSFLVERVLMMHHLIAGAVIFGPRSGTSVASLNAYKDLVWPAFECCNDIAPGTAKLTNERVLVASLDKPFTYGEKCMPRRKEVIAMYDAEIKSLA</sequence>
<name>A0A9P5TL18_GYMJU</name>
<evidence type="ECO:0000313" key="1">
    <source>
        <dbReference type="EMBL" id="KAF8895886.1"/>
    </source>
</evidence>
<dbReference type="EMBL" id="JADNYJ010000060">
    <property type="protein sequence ID" value="KAF8895886.1"/>
    <property type="molecule type" value="Genomic_DNA"/>
</dbReference>
<accession>A0A9P5TL18</accession>